<keyword evidence="8" id="KW-1185">Reference proteome</keyword>
<evidence type="ECO:0000256" key="4">
    <source>
        <dbReference type="ARBA" id="ARBA00023002"/>
    </source>
</evidence>
<dbReference type="RefSeq" id="WP_021290718.1">
    <property type="nucleotide sequence ID" value="NZ_BNER01000005.1"/>
</dbReference>
<dbReference type="Gene3D" id="3.50.50.60">
    <property type="entry name" value="FAD/NAD(P)-binding domain"/>
    <property type="match status" value="1"/>
</dbReference>
<dbReference type="GO" id="GO:0005737">
    <property type="term" value="C:cytoplasm"/>
    <property type="evidence" value="ECO:0007669"/>
    <property type="project" value="TreeGrafter"/>
</dbReference>
<organism evidence="7 8">
    <name type="scientific">Virgibacillus massiliensis</name>
    <dbReference type="NCBI Taxonomy" id="1462526"/>
    <lineage>
        <taxon>Bacteria</taxon>
        <taxon>Bacillati</taxon>
        <taxon>Bacillota</taxon>
        <taxon>Bacilli</taxon>
        <taxon>Bacillales</taxon>
        <taxon>Bacillaceae</taxon>
        <taxon>Virgibacillus</taxon>
    </lineage>
</organism>
<comment type="similarity">
    <text evidence="5">Belongs to the L2HGDH family.</text>
</comment>
<comment type="cofactor">
    <cofactor evidence="1">
        <name>FAD</name>
        <dbReference type="ChEBI" id="CHEBI:57692"/>
    </cofactor>
</comment>
<dbReference type="InterPro" id="IPR036188">
    <property type="entry name" value="FAD/NAD-bd_sf"/>
</dbReference>
<dbReference type="GO" id="GO:0047545">
    <property type="term" value="F:(S)-2-hydroxyglutarate dehydrogenase activity"/>
    <property type="evidence" value="ECO:0007669"/>
    <property type="project" value="TreeGrafter"/>
</dbReference>
<sequence length="393" mass="43881">MVYDYAIIGGGIIGLSVGMELCKKHPDASIIILEKEEALSQHQTGNNSGVIHSGIYYPPGSLKSKLARQGNRQMTAFCKKHGITFEQCGKVIVATKESELPLLEDLYHRGLQNQLKVEKISLEELYEVEPHVNAIAAIRVPSTGIVDFSEVSAVFADYIVQGNGNIALGTEVMDIDDQEDYVNLVTNKGKVRSRFLINCSGLFSDKVTELAGIKTDMKIIPFRGEYYELNPDKRHLVHNLIYPVPNPDFPFLGVHFTRMADGRVLIGPNAVYSFKREGYRKWDFNWRDFIEGATYPGFLKLARSNMKEGLKEMYRSYSKRAFIKEVQRFIPEINEDDITSATSGVRAQALDSEGKLLDDFVIIRQEKAVHVCNAPSPAATASIEIGKEIVGAL</sequence>
<dbReference type="OrthoDB" id="9801699at2"/>
<accession>A0A024QJ58</accession>
<evidence type="ECO:0000256" key="2">
    <source>
        <dbReference type="ARBA" id="ARBA00022630"/>
    </source>
</evidence>
<dbReference type="EMBL" id="CCDP010000004">
    <property type="protein sequence ID" value="CDQ41961.1"/>
    <property type="molecule type" value="Genomic_DNA"/>
</dbReference>
<reference evidence="8" key="2">
    <citation type="submission" date="2014-05" db="EMBL/GenBank/DDBJ databases">
        <title>Draft genome sequence of Virgibacillus massiliensis Vm-5.</title>
        <authorList>
            <person name="Khelaifia S."/>
            <person name="Croce O."/>
            <person name="Lagier J.C."/>
            <person name="Raoult D."/>
        </authorList>
    </citation>
    <scope>NUCLEOTIDE SEQUENCE [LARGE SCALE GENOMIC DNA]</scope>
    <source>
        <strain evidence="8">Vm-5</strain>
    </source>
</reference>
<dbReference type="Pfam" id="PF01266">
    <property type="entry name" value="DAO"/>
    <property type="match status" value="1"/>
</dbReference>
<dbReference type="eggNOG" id="COG0579">
    <property type="taxonomic scope" value="Bacteria"/>
</dbReference>
<feature type="domain" description="FAD dependent oxidoreductase" evidence="6">
    <location>
        <begin position="4"/>
        <end position="389"/>
    </location>
</feature>
<evidence type="ECO:0000259" key="6">
    <source>
        <dbReference type="Pfam" id="PF01266"/>
    </source>
</evidence>
<keyword evidence="3" id="KW-0274">FAD</keyword>
<dbReference type="STRING" id="1462526.BN990_04340"/>
<keyword evidence="2" id="KW-0285">Flavoprotein</keyword>
<evidence type="ECO:0000256" key="5">
    <source>
        <dbReference type="ARBA" id="ARBA00037941"/>
    </source>
</evidence>
<evidence type="ECO:0000256" key="3">
    <source>
        <dbReference type="ARBA" id="ARBA00022827"/>
    </source>
</evidence>
<dbReference type="Proteomes" id="UP000028875">
    <property type="component" value="Unassembled WGS sequence"/>
</dbReference>
<comment type="caution">
    <text evidence="7">The sequence shown here is derived from an EMBL/GenBank/DDBJ whole genome shotgun (WGS) entry which is preliminary data.</text>
</comment>
<keyword evidence="4" id="KW-0560">Oxidoreductase</keyword>
<dbReference type="Gene3D" id="3.30.9.10">
    <property type="entry name" value="D-Amino Acid Oxidase, subunit A, domain 2"/>
    <property type="match status" value="1"/>
</dbReference>
<protein>
    <submittedName>
        <fullName evidence="7">L-2-hydroxyglutarate oxidase LhgO</fullName>
    </submittedName>
</protein>
<dbReference type="AlphaFoldDB" id="A0A024QJ58"/>
<proteinExistence type="inferred from homology"/>
<gene>
    <name evidence="7" type="primary">lhgO</name>
    <name evidence="7" type="ORF">BN990_04340</name>
</gene>
<dbReference type="InterPro" id="IPR006076">
    <property type="entry name" value="FAD-dep_OxRdtase"/>
</dbReference>
<evidence type="ECO:0000256" key="1">
    <source>
        <dbReference type="ARBA" id="ARBA00001974"/>
    </source>
</evidence>
<dbReference type="PANTHER" id="PTHR43104">
    <property type="entry name" value="L-2-HYDROXYGLUTARATE DEHYDROGENASE, MITOCHONDRIAL"/>
    <property type="match status" value="1"/>
</dbReference>
<dbReference type="NCBIfam" id="NF008726">
    <property type="entry name" value="PRK11728.1"/>
    <property type="match status" value="1"/>
</dbReference>
<evidence type="ECO:0000313" key="7">
    <source>
        <dbReference type="EMBL" id="CDQ41961.1"/>
    </source>
</evidence>
<evidence type="ECO:0000313" key="8">
    <source>
        <dbReference type="Proteomes" id="UP000028875"/>
    </source>
</evidence>
<name>A0A024QJ58_9BACI</name>
<dbReference type="SUPFAM" id="SSF51905">
    <property type="entry name" value="FAD/NAD(P)-binding domain"/>
    <property type="match status" value="1"/>
</dbReference>
<reference evidence="7 8" key="1">
    <citation type="submission" date="2014-03" db="EMBL/GenBank/DDBJ databases">
        <authorList>
            <person name="Urmite Genomes U."/>
        </authorList>
    </citation>
    <scope>NUCLEOTIDE SEQUENCE [LARGE SCALE GENOMIC DNA]</scope>
    <source>
        <strain evidence="7 8">Vm-5</strain>
    </source>
</reference>
<dbReference type="PANTHER" id="PTHR43104:SF2">
    <property type="entry name" value="L-2-HYDROXYGLUTARATE DEHYDROGENASE, MITOCHONDRIAL"/>
    <property type="match status" value="1"/>
</dbReference>